<name>A0A917WXH2_9ACTN</name>
<evidence type="ECO:0000313" key="2">
    <source>
        <dbReference type="Proteomes" id="UP000642070"/>
    </source>
</evidence>
<keyword evidence="2" id="KW-1185">Reference proteome</keyword>
<dbReference type="EMBL" id="BMPI01000024">
    <property type="protein sequence ID" value="GGM42160.1"/>
    <property type="molecule type" value="Genomic_DNA"/>
</dbReference>
<reference evidence="1" key="2">
    <citation type="submission" date="2020-09" db="EMBL/GenBank/DDBJ databases">
        <authorList>
            <person name="Sun Q."/>
            <person name="Ohkuma M."/>
        </authorList>
    </citation>
    <scope>NUCLEOTIDE SEQUENCE</scope>
    <source>
        <strain evidence="1">JCM 19831</strain>
    </source>
</reference>
<gene>
    <name evidence="1" type="ORF">GCM10007977_049620</name>
</gene>
<proteinExistence type="predicted"/>
<evidence type="ECO:0000313" key="1">
    <source>
        <dbReference type="EMBL" id="GGM42160.1"/>
    </source>
</evidence>
<dbReference type="AlphaFoldDB" id="A0A917WXH2"/>
<protein>
    <submittedName>
        <fullName evidence="1">Uncharacterized protein</fullName>
    </submittedName>
</protein>
<comment type="caution">
    <text evidence="1">The sequence shown here is derived from an EMBL/GenBank/DDBJ whole genome shotgun (WGS) entry which is preliminary data.</text>
</comment>
<dbReference type="Proteomes" id="UP000642070">
    <property type="component" value="Unassembled WGS sequence"/>
</dbReference>
<reference evidence="1" key="1">
    <citation type="journal article" date="2014" name="Int. J. Syst. Evol. Microbiol.">
        <title>Complete genome sequence of Corynebacterium casei LMG S-19264T (=DSM 44701T), isolated from a smear-ripened cheese.</title>
        <authorList>
            <consortium name="US DOE Joint Genome Institute (JGI-PGF)"/>
            <person name="Walter F."/>
            <person name="Albersmeier A."/>
            <person name="Kalinowski J."/>
            <person name="Ruckert C."/>
        </authorList>
    </citation>
    <scope>NUCLEOTIDE SEQUENCE</scope>
    <source>
        <strain evidence="1">JCM 19831</strain>
    </source>
</reference>
<accession>A0A917WXH2</accession>
<sequence>MALAGRPGSWDARGVRLAAVLPVTGGLVAAYDGRATAEENWEERTGTAAAPLLPDGSFGPFTVDPSPPCQSPFAPHGLRYVSVAGNRLYYEATRADGAHELRTELLT</sequence>
<organism evidence="1 2">
    <name type="scientific">Dactylosporangium sucinum</name>
    <dbReference type="NCBI Taxonomy" id="1424081"/>
    <lineage>
        <taxon>Bacteria</taxon>
        <taxon>Bacillati</taxon>
        <taxon>Actinomycetota</taxon>
        <taxon>Actinomycetes</taxon>
        <taxon>Micromonosporales</taxon>
        <taxon>Micromonosporaceae</taxon>
        <taxon>Dactylosporangium</taxon>
    </lineage>
</organism>